<keyword evidence="1" id="KW-1133">Transmembrane helix</keyword>
<organism evidence="2 3">
    <name type="scientific">Maridesulfovibrio hydrothermalis AM13 = DSM 14728</name>
    <dbReference type="NCBI Taxonomy" id="1121451"/>
    <lineage>
        <taxon>Bacteria</taxon>
        <taxon>Pseudomonadati</taxon>
        <taxon>Thermodesulfobacteriota</taxon>
        <taxon>Desulfovibrionia</taxon>
        <taxon>Desulfovibrionales</taxon>
        <taxon>Desulfovibrionaceae</taxon>
        <taxon>Maridesulfovibrio</taxon>
    </lineage>
</organism>
<accession>L0R9Q5</accession>
<dbReference type="EMBL" id="FO203522">
    <property type="protein sequence ID" value="CCO22910.1"/>
    <property type="molecule type" value="Genomic_DNA"/>
</dbReference>
<protein>
    <submittedName>
        <fullName evidence="2">Uncharacterized protein</fullName>
    </submittedName>
</protein>
<gene>
    <name evidence="2" type="ORF">DESAM_20623</name>
</gene>
<keyword evidence="1" id="KW-0812">Transmembrane</keyword>
<reference evidence="2 3" key="1">
    <citation type="submission" date="2012-10" db="EMBL/GenBank/DDBJ databases">
        <authorList>
            <person name="Genoscope - CEA"/>
        </authorList>
    </citation>
    <scope>NUCLEOTIDE SEQUENCE [LARGE SCALE GENOMIC DNA]</scope>
    <source>
        <strain evidence="3">AM13 / DSM 14728</strain>
    </source>
</reference>
<dbReference type="KEGG" id="dhy:DESAM_20623"/>
<sequence>MAEGRRLFATPEVSAKEMNTFPEQTQTKEKKTFRQCKDCPLVPSKTKTAAKVGMVATLGASAASGILKFKGARALHIWASFAFVGFTALHYAVSRKPKRTAK</sequence>
<dbReference type="HOGENOM" id="CLU_2463987_0_0_7"/>
<keyword evidence="1" id="KW-0472">Membrane</keyword>
<dbReference type="STRING" id="1121451.DESAM_20623"/>
<dbReference type="eggNOG" id="ENOG5032FZT">
    <property type="taxonomic scope" value="Bacteria"/>
</dbReference>
<evidence type="ECO:0000256" key="1">
    <source>
        <dbReference type="SAM" id="Phobius"/>
    </source>
</evidence>
<evidence type="ECO:0000313" key="2">
    <source>
        <dbReference type="EMBL" id="CCO22910.1"/>
    </source>
</evidence>
<feature type="transmembrane region" description="Helical" evidence="1">
    <location>
        <begin position="75"/>
        <end position="93"/>
    </location>
</feature>
<dbReference type="Proteomes" id="UP000010808">
    <property type="component" value="Chromosome"/>
</dbReference>
<keyword evidence="3" id="KW-1185">Reference proteome</keyword>
<proteinExistence type="predicted"/>
<evidence type="ECO:0000313" key="3">
    <source>
        <dbReference type="Proteomes" id="UP000010808"/>
    </source>
</evidence>
<name>L0R9Q5_9BACT</name>
<dbReference type="PATRIC" id="fig|1121451.3.peg.883"/>
<dbReference type="AlphaFoldDB" id="L0R9Q5"/>